<feature type="transmembrane region" description="Helical" evidence="6">
    <location>
        <begin position="109"/>
        <end position="133"/>
    </location>
</feature>
<feature type="transmembrane region" description="Helical" evidence="6">
    <location>
        <begin position="12"/>
        <end position="31"/>
    </location>
</feature>
<dbReference type="Proteomes" id="UP000317839">
    <property type="component" value="Unassembled WGS sequence"/>
</dbReference>
<dbReference type="InterPro" id="IPR006696">
    <property type="entry name" value="DUF423"/>
</dbReference>
<evidence type="ECO:0000313" key="7">
    <source>
        <dbReference type="EMBL" id="TQV73719.1"/>
    </source>
</evidence>
<comment type="similarity">
    <text evidence="2">Belongs to the UPF0382 family.</text>
</comment>
<dbReference type="RefSeq" id="WP_142942427.1">
    <property type="nucleotide sequence ID" value="NZ_VIKR01000003.1"/>
</dbReference>
<proteinExistence type="inferred from homology"/>
<dbReference type="EMBL" id="VIKR01000003">
    <property type="protein sequence ID" value="TQV73719.1"/>
    <property type="molecule type" value="Genomic_DNA"/>
</dbReference>
<dbReference type="AlphaFoldDB" id="A0A545T937"/>
<evidence type="ECO:0000313" key="8">
    <source>
        <dbReference type="Proteomes" id="UP000317839"/>
    </source>
</evidence>
<feature type="transmembrane region" description="Helical" evidence="6">
    <location>
        <begin position="80"/>
        <end position="103"/>
    </location>
</feature>
<organism evidence="7 8">
    <name type="scientific">Aliikangiella marina</name>
    <dbReference type="NCBI Taxonomy" id="1712262"/>
    <lineage>
        <taxon>Bacteria</taxon>
        <taxon>Pseudomonadati</taxon>
        <taxon>Pseudomonadota</taxon>
        <taxon>Gammaproteobacteria</taxon>
        <taxon>Oceanospirillales</taxon>
        <taxon>Pleioneaceae</taxon>
        <taxon>Aliikangiella</taxon>
    </lineage>
</organism>
<keyword evidence="5 6" id="KW-0472">Membrane</keyword>
<evidence type="ECO:0000256" key="1">
    <source>
        <dbReference type="ARBA" id="ARBA00004141"/>
    </source>
</evidence>
<protein>
    <submittedName>
        <fullName evidence="7">DUF423 domain-containing protein</fullName>
    </submittedName>
</protein>
<comment type="caution">
    <text evidence="7">The sequence shown here is derived from an EMBL/GenBank/DDBJ whole genome shotgun (WGS) entry which is preliminary data.</text>
</comment>
<evidence type="ECO:0000256" key="5">
    <source>
        <dbReference type="ARBA" id="ARBA00023136"/>
    </source>
</evidence>
<keyword evidence="8" id="KW-1185">Reference proteome</keyword>
<sequence length="135" mass="14354">MSSHELSLTNRWVLVAGTVFGLLSVIIGAFAAHSLKGALSSYSIGIFETAARYQMYHALALCCCGLILQKANLPLGAIKLLKLTALSFIVGILLFSGSLYLLAVTSIKWLGMITPIGGLGLIIGWLLMMISILKA</sequence>
<comment type="subcellular location">
    <subcellularLocation>
        <location evidence="1">Membrane</location>
        <topology evidence="1">Multi-pass membrane protein</topology>
    </subcellularLocation>
</comment>
<name>A0A545T937_9GAMM</name>
<dbReference type="Pfam" id="PF04241">
    <property type="entry name" value="DUF423"/>
    <property type="match status" value="1"/>
</dbReference>
<reference evidence="7 8" key="1">
    <citation type="submission" date="2019-06" db="EMBL/GenBank/DDBJ databases">
        <title>Draft genome of Aliikangiella marina GYP-15.</title>
        <authorList>
            <person name="Wang G."/>
        </authorList>
    </citation>
    <scope>NUCLEOTIDE SEQUENCE [LARGE SCALE GENOMIC DNA]</scope>
    <source>
        <strain evidence="7 8">GYP-15</strain>
    </source>
</reference>
<evidence type="ECO:0000256" key="6">
    <source>
        <dbReference type="SAM" id="Phobius"/>
    </source>
</evidence>
<gene>
    <name evidence="7" type="ORF">FLL45_12680</name>
</gene>
<keyword evidence="4 6" id="KW-1133">Transmembrane helix</keyword>
<dbReference type="PANTHER" id="PTHR43461">
    <property type="entry name" value="TRANSMEMBRANE PROTEIN 256"/>
    <property type="match status" value="1"/>
</dbReference>
<keyword evidence="3 6" id="KW-0812">Transmembrane</keyword>
<evidence type="ECO:0000256" key="4">
    <source>
        <dbReference type="ARBA" id="ARBA00022989"/>
    </source>
</evidence>
<feature type="transmembrane region" description="Helical" evidence="6">
    <location>
        <begin position="51"/>
        <end position="68"/>
    </location>
</feature>
<dbReference type="GO" id="GO:0005886">
    <property type="term" value="C:plasma membrane"/>
    <property type="evidence" value="ECO:0007669"/>
    <property type="project" value="TreeGrafter"/>
</dbReference>
<dbReference type="OrthoDB" id="9802121at2"/>
<dbReference type="PANTHER" id="PTHR43461:SF1">
    <property type="entry name" value="TRANSMEMBRANE PROTEIN 256"/>
    <property type="match status" value="1"/>
</dbReference>
<evidence type="ECO:0000256" key="2">
    <source>
        <dbReference type="ARBA" id="ARBA00009694"/>
    </source>
</evidence>
<accession>A0A545T937</accession>
<evidence type="ECO:0000256" key="3">
    <source>
        <dbReference type="ARBA" id="ARBA00022692"/>
    </source>
</evidence>